<dbReference type="InterPro" id="IPR002371">
    <property type="entry name" value="FlgK"/>
</dbReference>
<keyword evidence="7" id="KW-0175">Coiled coil</keyword>
<evidence type="ECO:0000256" key="2">
    <source>
        <dbReference type="ARBA" id="ARBA00004613"/>
    </source>
</evidence>
<reference evidence="10 11" key="1">
    <citation type="submission" date="2020-08" db="EMBL/GenBank/DDBJ databases">
        <title>Genomic Encyclopedia of Type Strains, Phase IV (KMG-IV): sequencing the most valuable type-strain genomes for metagenomic binning, comparative biology and taxonomic classification.</title>
        <authorList>
            <person name="Goeker M."/>
        </authorList>
    </citation>
    <scope>NUCLEOTIDE SEQUENCE [LARGE SCALE GENOMIC DNA]</scope>
    <source>
        <strain evidence="10 11">DSM 102134</strain>
    </source>
</reference>
<accession>A0A7W9YWV6</accession>
<dbReference type="GO" id="GO:0044780">
    <property type="term" value="P:bacterial-type flagellum assembly"/>
    <property type="evidence" value="ECO:0007669"/>
    <property type="project" value="InterPro"/>
</dbReference>
<dbReference type="GO" id="GO:0005576">
    <property type="term" value="C:extracellular region"/>
    <property type="evidence" value="ECO:0007669"/>
    <property type="project" value="UniProtKB-SubCell"/>
</dbReference>
<comment type="subcellular location">
    <subcellularLocation>
        <location evidence="1">Bacterial flagellum</location>
    </subcellularLocation>
    <subcellularLocation>
        <location evidence="2">Secreted</location>
    </subcellularLocation>
</comment>
<comment type="caution">
    <text evidence="10">The sequence shown here is derived from an EMBL/GenBank/DDBJ whole genome shotgun (WGS) entry which is preliminary data.</text>
</comment>
<keyword evidence="6" id="KW-0975">Bacterial flagellum</keyword>
<keyword evidence="11" id="KW-1185">Reference proteome</keyword>
<feature type="domain" description="Flagellar hook-associated protein FlgK helical" evidence="9">
    <location>
        <begin position="96"/>
        <end position="305"/>
    </location>
</feature>
<feature type="domain" description="Flagellar basal-body/hook protein C-terminal" evidence="8">
    <location>
        <begin position="445"/>
        <end position="484"/>
    </location>
</feature>
<dbReference type="GO" id="GO:0009424">
    <property type="term" value="C:bacterial-type flagellum hook"/>
    <property type="evidence" value="ECO:0007669"/>
    <property type="project" value="InterPro"/>
</dbReference>
<evidence type="ECO:0000256" key="5">
    <source>
        <dbReference type="ARBA" id="ARBA00022525"/>
    </source>
</evidence>
<evidence type="ECO:0000259" key="8">
    <source>
        <dbReference type="Pfam" id="PF06429"/>
    </source>
</evidence>
<evidence type="ECO:0000259" key="9">
    <source>
        <dbReference type="Pfam" id="PF22638"/>
    </source>
</evidence>
<dbReference type="PANTHER" id="PTHR30033:SF1">
    <property type="entry name" value="FLAGELLAR HOOK-ASSOCIATED PROTEIN 1"/>
    <property type="match status" value="1"/>
</dbReference>
<evidence type="ECO:0000256" key="1">
    <source>
        <dbReference type="ARBA" id="ARBA00004365"/>
    </source>
</evidence>
<name>A0A7W9YWV6_9HYPH</name>
<keyword evidence="5" id="KW-0964">Secreted</keyword>
<keyword evidence="10" id="KW-0969">Cilium</keyword>
<keyword evidence="10" id="KW-0282">Flagellum</keyword>
<dbReference type="Pfam" id="PF06429">
    <property type="entry name" value="Flg_bbr_C"/>
    <property type="match status" value="1"/>
</dbReference>
<dbReference type="Proteomes" id="UP000535501">
    <property type="component" value="Unassembled WGS sequence"/>
</dbReference>
<dbReference type="NCBIfam" id="TIGR02492">
    <property type="entry name" value="flgK_ends"/>
    <property type="match status" value="1"/>
</dbReference>
<dbReference type="PANTHER" id="PTHR30033">
    <property type="entry name" value="FLAGELLAR HOOK-ASSOCIATED PROTEIN 1"/>
    <property type="match status" value="1"/>
</dbReference>
<dbReference type="Pfam" id="PF22638">
    <property type="entry name" value="FlgK_D1"/>
    <property type="match status" value="1"/>
</dbReference>
<evidence type="ECO:0000256" key="3">
    <source>
        <dbReference type="ARBA" id="ARBA00009677"/>
    </source>
</evidence>
<dbReference type="GO" id="GO:0005198">
    <property type="term" value="F:structural molecule activity"/>
    <property type="evidence" value="ECO:0007669"/>
    <property type="project" value="InterPro"/>
</dbReference>
<sequence length="488" mass="51693">MSLSSALSTAQSIFNNTGIQTGVASKNIANAQNANYVRRSAVLTTGGNGSLVVAIERSQNQALYRQTIESSSLYSGQKILLSGLEEVKSLMGGNDYETSPSAIIANLRNNLQTWASKPSETTVGATVISTAVDLANSLNTASDQLQAIRKRADDDIKQGVEELNKLLAQFEIANNRVKQETAVGANPNDALDQRETLLKQIAEIVGVTTLSRENNDLVLYTTEGTVLFETLPRPVTFAPTVAYGATTTGNGVFIDGVAIKAGVGPETSAKGSLQALLQLRDDIVPVYQSQMDEIARGLIMAFAETDQTVVPPAPAILAPGLFTWDVGTIPAANTVEPGLAARIKVNPLVIPPSGNPMLIRDGGINGVTYVVNTTASTGFSDLLNKYDDAFEVRIDFAASTQVGGKLDLQSFAADSIGWLEMLRSTATSATENKLAMLSRATDAYSSETGVSLDEELSLLLDIEQSYKAAAKLMSTVDTMMQALLEAAS</sequence>
<organism evidence="10 11">
    <name type="scientific">Pseudorhizobium flavum</name>
    <dbReference type="NCBI Taxonomy" id="1335061"/>
    <lineage>
        <taxon>Bacteria</taxon>
        <taxon>Pseudomonadati</taxon>
        <taxon>Pseudomonadota</taxon>
        <taxon>Alphaproteobacteria</taxon>
        <taxon>Hyphomicrobiales</taxon>
        <taxon>Rhizobiaceae</taxon>
        <taxon>Rhizobium/Agrobacterium group</taxon>
        <taxon>Pseudorhizobium</taxon>
    </lineage>
</organism>
<keyword evidence="10" id="KW-0966">Cell projection</keyword>
<proteinExistence type="inferred from homology"/>
<evidence type="ECO:0000256" key="7">
    <source>
        <dbReference type="SAM" id="Coils"/>
    </source>
</evidence>
<evidence type="ECO:0000313" key="11">
    <source>
        <dbReference type="Proteomes" id="UP000535501"/>
    </source>
</evidence>
<dbReference type="InterPro" id="IPR053927">
    <property type="entry name" value="FlgK_helical"/>
</dbReference>
<dbReference type="InterPro" id="IPR010930">
    <property type="entry name" value="Flg_bb/hook_C_dom"/>
</dbReference>
<gene>
    <name evidence="10" type="ORF">HNQ75_001871</name>
</gene>
<dbReference type="AlphaFoldDB" id="A0A7W9YWV6"/>
<dbReference type="EMBL" id="JACHEJ010000003">
    <property type="protein sequence ID" value="MBB6179903.1"/>
    <property type="molecule type" value="Genomic_DNA"/>
</dbReference>
<evidence type="ECO:0000313" key="10">
    <source>
        <dbReference type="EMBL" id="MBB6179903.1"/>
    </source>
</evidence>
<comment type="similarity">
    <text evidence="3">Belongs to the flagella basal body rod proteins family.</text>
</comment>
<evidence type="ECO:0000256" key="4">
    <source>
        <dbReference type="ARBA" id="ARBA00016244"/>
    </source>
</evidence>
<dbReference type="RefSeq" id="WP_077549082.1">
    <property type="nucleotide sequence ID" value="NZ_JACHEJ010000003.1"/>
</dbReference>
<protein>
    <recommendedName>
        <fullName evidence="4">Flagellar hook-associated protein 1</fullName>
    </recommendedName>
</protein>
<evidence type="ECO:0000256" key="6">
    <source>
        <dbReference type="ARBA" id="ARBA00023143"/>
    </source>
</evidence>
<dbReference type="SUPFAM" id="SSF64518">
    <property type="entry name" value="Phase 1 flagellin"/>
    <property type="match status" value="1"/>
</dbReference>
<feature type="coiled-coil region" evidence="7">
    <location>
        <begin position="149"/>
        <end position="180"/>
    </location>
</feature>